<organism evidence="2 3">
    <name type="scientific">Nostoc sphaeroides CCNUC1</name>
    <dbReference type="NCBI Taxonomy" id="2653204"/>
    <lineage>
        <taxon>Bacteria</taxon>
        <taxon>Bacillati</taxon>
        <taxon>Cyanobacteriota</taxon>
        <taxon>Cyanophyceae</taxon>
        <taxon>Nostocales</taxon>
        <taxon>Nostocaceae</taxon>
        <taxon>Nostoc</taxon>
    </lineage>
</organism>
<gene>
    <name evidence="1" type="ORF">GXM_09060</name>
    <name evidence="2" type="ORF">GXM_09587</name>
</gene>
<evidence type="ECO:0000313" key="3">
    <source>
        <dbReference type="Proteomes" id="UP000326678"/>
    </source>
</evidence>
<name>A0A5P8WGY3_9NOSO</name>
<sequence length="46" mass="5331">MYQDSIYWQVVRKASATGKLKTRSYAEKSFCDSSAQCYQLENSKTE</sequence>
<dbReference type="AlphaFoldDB" id="A0A5P8WGY3"/>
<evidence type="ECO:0000313" key="1">
    <source>
        <dbReference type="EMBL" id="QFS51566.1"/>
    </source>
</evidence>
<dbReference type="EMBL" id="CP045227">
    <property type="protein sequence ID" value="QFS51566.1"/>
    <property type="molecule type" value="Genomic_DNA"/>
</dbReference>
<evidence type="ECO:0000313" key="2">
    <source>
        <dbReference type="EMBL" id="QFS52093.1"/>
    </source>
</evidence>
<dbReference type="KEGG" id="nsh:GXM_09060"/>
<accession>A0A5P8WGY3</accession>
<proteinExistence type="predicted"/>
<keyword evidence="3" id="KW-1185">Reference proteome</keyword>
<dbReference type="EMBL" id="CP045227">
    <property type="protein sequence ID" value="QFS52093.1"/>
    <property type="molecule type" value="Genomic_DNA"/>
</dbReference>
<dbReference type="KEGG" id="nsh:GXM_09587"/>
<dbReference type="Proteomes" id="UP000326678">
    <property type="component" value="Chromosome Gxm2"/>
</dbReference>
<protein>
    <submittedName>
        <fullName evidence="2">Uncharacterized protein</fullName>
    </submittedName>
</protein>
<reference evidence="2 3" key="1">
    <citation type="submission" date="2019-10" db="EMBL/GenBank/DDBJ databases">
        <title>Genomic and transcriptomic insights into the perfect genentic adaptation of a filamentous nitrogen-fixing cyanobacterium to rice fields.</title>
        <authorList>
            <person name="Chen Z."/>
        </authorList>
    </citation>
    <scope>NUCLEOTIDE SEQUENCE [LARGE SCALE GENOMIC DNA]</scope>
    <source>
        <strain evidence="2">CCNUC1</strain>
    </source>
</reference>